<keyword evidence="3" id="KW-1185">Reference proteome</keyword>
<sequence length="243" mass="28384">MSRTFAIGDIHGAYRALQQMIERIQPTVNDRLIFLGDYVDGWSESAETIAYLMELDRRYTCVFLRGNHDAWCESWLGGEPPLDLWLQHGGRATVASYEKLSAEARKEHLAFFHRMRQFYVDEHNRLYIHAGFASMHGPQFERYQYNYMWDRTLWEMALALDPRLKPNDARYPKRLRLYDEIFIGHTPTINYGEFDPMHAGNVWNVDTGAGFNGKLTALDLRTKAFIQSDTVQYLYPGEKGRNT</sequence>
<evidence type="ECO:0000313" key="3">
    <source>
        <dbReference type="Proteomes" id="UP001485459"/>
    </source>
</evidence>
<name>A0ABZ2YNU1_9BACT</name>
<dbReference type="PANTHER" id="PTHR42850:SF4">
    <property type="entry name" value="ZINC-DEPENDENT ENDOPOLYPHOSPHATASE"/>
    <property type="match status" value="1"/>
</dbReference>
<accession>A0ABZ2YNU1</accession>
<keyword evidence="2" id="KW-0378">Hydrolase</keyword>
<dbReference type="PRINTS" id="PR00114">
    <property type="entry name" value="STPHPHTASE"/>
</dbReference>
<dbReference type="InterPro" id="IPR004843">
    <property type="entry name" value="Calcineurin-like_PHP"/>
</dbReference>
<feature type="domain" description="Calcineurin-like phosphoesterase" evidence="1">
    <location>
        <begin position="4"/>
        <end position="189"/>
    </location>
</feature>
<dbReference type="SUPFAM" id="SSF56300">
    <property type="entry name" value="Metallo-dependent phosphatases"/>
    <property type="match status" value="1"/>
</dbReference>
<dbReference type="EC" id="3.1.-.-" evidence="2"/>
<dbReference type="InterPro" id="IPR029052">
    <property type="entry name" value="Metallo-depent_PP-like"/>
</dbReference>
<dbReference type="Pfam" id="PF00149">
    <property type="entry name" value="Metallophos"/>
    <property type="match status" value="1"/>
</dbReference>
<evidence type="ECO:0000313" key="2">
    <source>
        <dbReference type="EMBL" id="WZN41052.1"/>
    </source>
</evidence>
<dbReference type="Gene3D" id="3.60.21.10">
    <property type="match status" value="1"/>
</dbReference>
<organism evidence="2 3">
    <name type="scientific">Chitinophaga pollutisoli</name>
    <dbReference type="NCBI Taxonomy" id="3133966"/>
    <lineage>
        <taxon>Bacteria</taxon>
        <taxon>Pseudomonadati</taxon>
        <taxon>Bacteroidota</taxon>
        <taxon>Chitinophagia</taxon>
        <taxon>Chitinophagales</taxon>
        <taxon>Chitinophagaceae</taxon>
        <taxon>Chitinophaga</taxon>
    </lineage>
</organism>
<dbReference type="InterPro" id="IPR050126">
    <property type="entry name" value="Ap4A_hydrolase"/>
</dbReference>
<gene>
    <name evidence="2" type="ORF">WJU16_24120</name>
</gene>
<reference evidence="3" key="1">
    <citation type="submission" date="2024-03" db="EMBL/GenBank/DDBJ databases">
        <title>Chitinophaga horti sp. nov., isolated from garden soil.</title>
        <authorList>
            <person name="Lee D.S."/>
            <person name="Han D.M."/>
            <person name="Baek J.H."/>
            <person name="Choi D.G."/>
            <person name="Jeon J.H."/>
            <person name="Jeon C.O."/>
        </authorList>
    </citation>
    <scope>NUCLEOTIDE SEQUENCE [LARGE SCALE GENOMIC DNA]</scope>
    <source>
        <strain evidence="3">GPA1</strain>
    </source>
</reference>
<protein>
    <submittedName>
        <fullName evidence="2">Metallophosphoesterase family protein</fullName>
        <ecNumber evidence="2">3.1.-.-</ecNumber>
    </submittedName>
</protein>
<dbReference type="GO" id="GO:0016787">
    <property type="term" value="F:hydrolase activity"/>
    <property type="evidence" value="ECO:0007669"/>
    <property type="project" value="UniProtKB-KW"/>
</dbReference>
<dbReference type="CDD" id="cd00144">
    <property type="entry name" value="MPP_PPP_family"/>
    <property type="match status" value="1"/>
</dbReference>
<dbReference type="EMBL" id="CP149822">
    <property type="protein sequence ID" value="WZN41052.1"/>
    <property type="molecule type" value="Genomic_DNA"/>
</dbReference>
<dbReference type="Proteomes" id="UP001485459">
    <property type="component" value="Chromosome"/>
</dbReference>
<dbReference type="RefSeq" id="WP_341835912.1">
    <property type="nucleotide sequence ID" value="NZ_CP149822.1"/>
</dbReference>
<evidence type="ECO:0000259" key="1">
    <source>
        <dbReference type="Pfam" id="PF00149"/>
    </source>
</evidence>
<dbReference type="InterPro" id="IPR006186">
    <property type="entry name" value="Ser/Thr-sp_prot-phosphatase"/>
</dbReference>
<dbReference type="PANTHER" id="PTHR42850">
    <property type="entry name" value="METALLOPHOSPHOESTERASE"/>
    <property type="match status" value="1"/>
</dbReference>
<proteinExistence type="predicted"/>